<reference evidence="5" key="1">
    <citation type="journal article" date="2013" name="Proc. Natl. Acad. Sci. U.S.A.">
        <title>Improving the coverage of the cyanobacterial phylum using diversity-driven genome sequencing.</title>
        <authorList>
            <person name="Shih P.M."/>
            <person name="Wu D."/>
            <person name="Latifi A."/>
            <person name="Axen S.D."/>
            <person name="Fewer D.P."/>
            <person name="Talla E."/>
            <person name="Calteau A."/>
            <person name="Cai F."/>
            <person name="Tandeau de Marsac N."/>
            <person name="Rippka R."/>
            <person name="Herdman M."/>
            <person name="Sivonen K."/>
            <person name="Coursin T."/>
            <person name="Laurent T."/>
            <person name="Goodwin L."/>
            <person name="Nolan M."/>
            <person name="Davenport K.W."/>
            <person name="Han C.S."/>
            <person name="Rubin E.M."/>
            <person name="Eisen J.A."/>
            <person name="Woyke T."/>
            <person name="Gugger M."/>
            <person name="Kerfeld C.A."/>
        </authorList>
    </citation>
    <scope>NUCLEOTIDE SEQUENCE [LARGE SCALE GENOMIC DNA]</scope>
    <source>
        <strain evidence="5">ATCC 27147 / PCC 6307</strain>
    </source>
</reference>
<proteinExistence type="inferred from homology"/>
<dbReference type="PATRIC" id="fig|292564.3.peg.1979"/>
<dbReference type="InterPro" id="IPR003140">
    <property type="entry name" value="PLipase/COase/thioEstase"/>
</dbReference>
<gene>
    <name evidence="4" type="ordered locus">Cyagr_2087</name>
</gene>
<comment type="similarity">
    <text evidence="1">Belongs to the AB hydrolase superfamily. AB hydrolase 2 family.</text>
</comment>
<evidence type="ECO:0000256" key="2">
    <source>
        <dbReference type="ARBA" id="ARBA00022801"/>
    </source>
</evidence>
<dbReference type="Pfam" id="PF02230">
    <property type="entry name" value="Abhydrolase_2"/>
    <property type="match status" value="1"/>
</dbReference>
<dbReference type="InterPro" id="IPR029058">
    <property type="entry name" value="AB_hydrolase_fold"/>
</dbReference>
<dbReference type="GO" id="GO:0016787">
    <property type="term" value="F:hydrolase activity"/>
    <property type="evidence" value="ECO:0007669"/>
    <property type="project" value="UniProtKB-KW"/>
</dbReference>
<dbReference type="InterPro" id="IPR050565">
    <property type="entry name" value="LYPA1-2/EST-like"/>
</dbReference>
<accession>K9P723</accession>
<name>K9P723_CYAGP</name>
<dbReference type="AlphaFoldDB" id="K9P723"/>
<evidence type="ECO:0000259" key="3">
    <source>
        <dbReference type="Pfam" id="PF02230"/>
    </source>
</evidence>
<dbReference type="Proteomes" id="UP000010388">
    <property type="component" value="Chromosome"/>
</dbReference>
<dbReference type="RefSeq" id="WP_015109651.1">
    <property type="nucleotide sequence ID" value="NC_019675.1"/>
</dbReference>
<dbReference type="eggNOG" id="COG0400">
    <property type="taxonomic scope" value="Bacteria"/>
</dbReference>
<evidence type="ECO:0000313" key="5">
    <source>
        <dbReference type="Proteomes" id="UP000010388"/>
    </source>
</evidence>
<feature type="domain" description="Phospholipase/carboxylesterase/thioesterase" evidence="3">
    <location>
        <begin position="24"/>
        <end position="218"/>
    </location>
</feature>
<organism evidence="4 5">
    <name type="scientific">Cyanobium gracile (strain ATCC 27147 / PCC 6307)</name>
    <dbReference type="NCBI Taxonomy" id="292564"/>
    <lineage>
        <taxon>Bacteria</taxon>
        <taxon>Bacillati</taxon>
        <taxon>Cyanobacteriota</taxon>
        <taxon>Cyanophyceae</taxon>
        <taxon>Synechococcales</taxon>
        <taxon>Prochlorococcaceae</taxon>
        <taxon>Cyanobium</taxon>
    </lineage>
</organism>
<dbReference type="EMBL" id="CP003495">
    <property type="protein sequence ID" value="AFY29207.1"/>
    <property type="molecule type" value="Genomic_DNA"/>
</dbReference>
<dbReference type="PANTHER" id="PTHR10655">
    <property type="entry name" value="LYSOPHOSPHOLIPASE-RELATED"/>
    <property type="match status" value="1"/>
</dbReference>
<evidence type="ECO:0000313" key="4">
    <source>
        <dbReference type="EMBL" id="AFY29207.1"/>
    </source>
</evidence>
<sequence>MPTDPLADLPPSEDDATALFAGPRQADRRLVLLHGWGADADDLFDLGGVLLDADPAAIGLSVVALRAPLPHPAGLGRQWYDLQQPEWPQLPEARRALRQRLLALGASVPLEHTCLLGFSQGAAMAIDVATGCGPDATDPLPLAGLVACSGYPHPDWQPRTPRTDILLTHGEQDPVVPFAASAALERSLAEAGGSVRRIAFPGGHSIDPELIAPVREFLVRGWEGR</sequence>
<protein>
    <submittedName>
        <fullName evidence="4">Putative esterase</fullName>
    </submittedName>
</protein>
<dbReference type="KEGG" id="cgc:Cyagr_2087"/>
<dbReference type="Gene3D" id="3.40.50.1820">
    <property type="entry name" value="alpha/beta hydrolase"/>
    <property type="match status" value="1"/>
</dbReference>
<dbReference type="HOGENOM" id="CLU_049413_5_1_3"/>
<dbReference type="STRING" id="292564.Cyagr_2087"/>
<dbReference type="SUPFAM" id="SSF53474">
    <property type="entry name" value="alpha/beta-Hydrolases"/>
    <property type="match status" value="1"/>
</dbReference>
<keyword evidence="2" id="KW-0378">Hydrolase</keyword>
<evidence type="ECO:0000256" key="1">
    <source>
        <dbReference type="ARBA" id="ARBA00006499"/>
    </source>
</evidence>
<dbReference type="PANTHER" id="PTHR10655:SF17">
    <property type="entry name" value="LYSOPHOSPHOLIPASE-LIKE PROTEIN 1"/>
    <property type="match status" value="1"/>
</dbReference>